<sequence length="142" mass="15741">MSITVAIFSIGLPVTAKRLYFNGSFPVVEFRVMRPPIIWLKKDPQSSKQHIPVSPTIPSGELLGRHSDPTFPRNSLPETKINHGFNEFVKYPNGQERNLLRCSVSFLVMTVSASTSIASMCREDSLSSMQSSGVTENIRAPC</sequence>
<gene>
    <name evidence="1" type="ORF">TNIN_216321</name>
</gene>
<organism evidence="1 2">
    <name type="scientific">Trichonephila inaurata madagascariensis</name>
    <dbReference type="NCBI Taxonomy" id="2747483"/>
    <lineage>
        <taxon>Eukaryota</taxon>
        <taxon>Metazoa</taxon>
        <taxon>Ecdysozoa</taxon>
        <taxon>Arthropoda</taxon>
        <taxon>Chelicerata</taxon>
        <taxon>Arachnida</taxon>
        <taxon>Araneae</taxon>
        <taxon>Araneomorphae</taxon>
        <taxon>Entelegynae</taxon>
        <taxon>Araneoidea</taxon>
        <taxon>Nephilidae</taxon>
        <taxon>Trichonephila</taxon>
        <taxon>Trichonephila inaurata</taxon>
    </lineage>
</organism>
<name>A0A8X6YV14_9ARAC</name>
<reference evidence="1" key="1">
    <citation type="submission" date="2020-08" db="EMBL/GenBank/DDBJ databases">
        <title>Multicomponent nature underlies the extraordinary mechanical properties of spider dragline silk.</title>
        <authorList>
            <person name="Kono N."/>
            <person name="Nakamura H."/>
            <person name="Mori M."/>
            <person name="Yoshida Y."/>
            <person name="Ohtoshi R."/>
            <person name="Malay A.D."/>
            <person name="Moran D.A.P."/>
            <person name="Tomita M."/>
            <person name="Numata K."/>
            <person name="Arakawa K."/>
        </authorList>
    </citation>
    <scope>NUCLEOTIDE SEQUENCE</scope>
</reference>
<dbReference type="Proteomes" id="UP000886998">
    <property type="component" value="Unassembled WGS sequence"/>
</dbReference>
<evidence type="ECO:0000313" key="1">
    <source>
        <dbReference type="EMBL" id="GFY77640.1"/>
    </source>
</evidence>
<comment type="caution">
    <text evidence="1">The sequence shown here is derived from an EMBL/GenBank/DDBJ whole genome shotgun (WGS) entry which is preliminary data.</text>
</comment>
<dbReference type="EMBL" id="BMAV01022540">
    <property type="protein sequence ID" value="GFY77640.1"/>
    <property type="molecule type" value="Genomic_DNA"/>
</dbReference>
<keyword evidence="2" id="KW-1185">Reference proteome</keyword>
<dbReference type="AlphaFoldDB" id="A0A8X6YV14"/>
<evidence type="ECO:0000313" key="2">
    <source>
        <dbReference type="Proteomes" id="UP000886998"/>
    </source>
</evidence>
<protein>
    <submittedName>
        <fullName evidence="1">Uncharacterized protein</fullName>
    </submittedName>
</protein>
<proteinExistence type="predicted"/>
<accession>A0A8X6YV14</accession>